<evidence type="ECO:0000313" key="2">
    <source>
        <dbReference type="EMBL" id="MBE0346881.1"/>
    </source>
</evidence>
<dbReference type="Gene3D" id="3.40.50.150">
    <property type="entry name" value="Vaccinia Virus protein VP39"/>
    <property type="match status" value="1"/>
</dbReference>
<dbReference type="AlphaFoldDB" id="A0A8I0MW38"/>
<dbReference type="InterPro" id="IPR055259">
    <property type="entry name" value="YkvP/CgeB_Glyco_trans-like"/>
</dbReference>
<organism evidence="2 3">
    <name type="scientific">Pseudoalteromonas peptidolytica F12-50-A1</name>
    <dbReference type="NCBI Taxonomy" id="1315280"/>
    <lineage>
        <taxon>Bacteria</taxon>
        <taxon>Pseudomonadati</taxon>
        <taxon>Pseudomonadota</taxon>
        <taxon>Gammaproteobacteria</taxon>
        <taxon>Alteromonadales</taxon>
        <taxon>Pseudoalteromonadaceae</taxon>
        <taxon>Pseudoalteromonas</taxon>
    </lineage>
</organism>
<proteinExistence type="predicted"/>
<dbReference type="Pfam" id="PF13489">
    <property type="entry name" value="Methyltransf_23"/>
    <property type="match status" value="1"/>
</dbReference>
<sequence>MKILLVPIEFTTWEQARAWSYTGSYAFSDGLTENNIEHTFAPIFIDKSGKVNTICLDYIRENTSEKFDQVWVWCIHGALPSHYWEWFSSVANISVGILMESLIFEEDELLEFPNLRNRRALALEQLKNFDKAFVCSEADANVIRSEIGIDATWYPPMMPEKYIDFRDPPETEYAVFVGSNYGKRRKFLSHSQLRKKLKRPHLPERDTELPYLFDKLIDSFPDSLDSDLALDNFLTNLRAIRGALFELHLEGLRMGCANVNLPSILKAFAGRVIESMGASVPVITWIPPGKEQKSLFTINEDILAFSSIDGCLEAINQVNSDKFCRENITITARNKVLTRHTSRIRIKQLLNWIENGKAIDYSQDLTYRPSVEESLYYKELFTKNPSWNRFTPNTDESCRWKVIDKYLSRIHTGSTGESLIADVGCGRGWLSSLMVKYGKVTAVDPIGDVIDFAKSSFEHINFVTGSSDLLEFLGLKDGFDVVVSSEVIEHIPPEQKLSFVKSLVQICKPGGFLIISTPRKDILADWIEEYGVPNQPTEDWLYERDLIDLFTSSDCTVVSLERAFLMDIYQIHLFRKNL</sequence>
<dbReference type="CDD" id="cd02440">
    <property type="entry name" value="AdoMet_MTases"/>
    <property type="match status" value="1"/>
</dbReference>
<keyword evidence="3" id="KW-1185">Reference proteome</keyword>
<dbReference type="InterPro" id="IPR029063">
    <property type="entry name" value="SAM-dependent_MTases_sf"/>
</dbReference>
<dbReference type="EMBL" id="AQHF01000024">
    <property type="protein sequence ID" value="MBE0346881.1"/>
    <property type="molecule type" value="Genomic_DNA"/>
</dbReference>
<dbReference type="PANTHER" id="PTHR43861:SF6">
    <property type="entry name" value="METHYLTRANSFERASE TYPE 11"/>
    <property type="match status" value="1"/>
</dbReference>
<reference evidence="2 3" key="1">
    <citation type="submission" date="2015-06" db="EMBL/GenBank/DDBJ databases">
        <title>Genome sequence of Pseudoalteromonas peptidolytica.</title>
        <authorList>
            <person name="Xie B.-B."/>
            <person name="Rong J.-C."/>
            <person name="Qin Q.-L."/>
            <person name="Zhang Y.-Z."/>
        </authorList>
    </citation>
    <scope>NUCLEOTIDE SEQUENCE [LARGE SCALE GENOMIC DNA]</scope>
    <source>
        <strain evidence="2 3">F12-50-A1</strain>
    </source>
</reference>
<dbReference type="RefSeq" id="WP_147389954.1">
    <property type="nucleotide sequence ID" value="NZ_AQHF01000024.1"/>
</dbReference>
<evidence type="ECO:0000313" key="3">
    <source>
        <dbReference type="Proteomes" id="UP000660708"/>
    </source>
</evidence>
<dbReference type="Pfam" id="PF13524">
    <property type="entry name" value="Glyco_trans_1_2"/>
    <property type="match status" value="1"/>
</dbReference>
<protein>
    <recommendedName>
        <fullName evidence="1">Spore protein YkvP/CgeB glycosyl transferase-like domain-containing protein</fullName>
    </recommendedName>
</protein>
<dbReference type="PANTHER" id="PTHR43861">
    <property type="entry name" value="TRANS-ACONITATE 2-METHYLTRANSFERASE-RELATED"/>
    <property type="match status" value="1"/>
</dbReference>
<feature type="domain" description="Spore protein YkvP/CgeB glycosyl transferase-like" evidence="1">
    <location>
        <begin position="259"/>
        <end position="351"/>
    </location>
</feature>
<name>A0A8I0MW38_9GAMM</name>
<comment type="caution">
    <text evidence="2">The sequence shown here is derived from an EMBL/GenBank/DDBJ whole genome shotgun (WGS) entry which is preliminary data.</text>
</comment>
<accession>A0A8I0MW38</accession>
<gene>
    <name evidence="2" type="ORF">PPEP_a3013</name>
</gene>
<dbReference type="Proteomes" id="UP000660708">
    <property type="component" value="Unassembled WGS sequence"/>
</dbReference>
<evidence type="ECO:0000259" key="1">
    <source>
        <dbReference type="Pfam" id="PF13524"/>
    </source>
</evidence>
<dbReference type="SUPFAM" id="SSF53335">
    <property type="entry name" value="S-adenosyl-L-methionine-dependent methyltransferases"/>
    <property type="match status" value="1"/>
</dbReference>